<dbReference type="PANTHER" id="PTHR24147">
    <property type="entry name" value="ANKYRIN REPEAT DOMAIN 36-RELATED"/>
    <property type="match status" value="1"/>
</dbReference>
<gene>
    <name evidence="2" type="ORF">I79_012450</name>
</gene>
<dbReference type="EMBL" id="JH000555">
    <property type="protein sequence ID" value="EGW08543.1"/>
    <property type="molecule type" value="Genomic_DNA"/>
</dbReference>
<sequence>MKKLFSFRKKGKTDQSHSYFSDLSVSGASPTPSLSTGGRHRRQDKHSKKLHKAASVGNVQKLKVYLERRKHDVNGQDKRNR</sequence>
<dbReference type="PaxDb" id="10029-XP_007631531.1"/>
<dbReference type="eggNOG" id="KOG0504">
    <property type="taxonomic scope" value="Eukaryota"/>
</dbReference>
<proteinExistence type="predicted"/>
<feature type="compositionally biased region" description="Basic and acidic residues" evidence="1">
    <location>
        <begin position="64"/>
        <end position="81"/>
    </location>
</feature>
<reference evidence="3" key="1">
    <citation type="journal article" date="2011" name="Nat. Biotechnol.">
        <title>The genomic sequence of the Chinese hamster ovary (CHO)-K1 cell line.</title>
        <authorList>
            <person name="Xu X."/>
            <person name="Nagarajan H."/>
            <person name="Lewis N.E."/>
            <person name="Pan S."/>
            <person name="Cai Z."/>
            <person name="Liu X."/>
            <person name="Chen W."/>
            <person name="Xie M."/>
            <person name="Wang W."/>
            <person name="Hammond S."/>
            <person name="Andersen M.R."/>
            <person name="Neff N."/>
            <person name="Passarelli B."/>
            <person name="Koh W."/>
            <person name="Fan H.C."/>
            <person name="Wang J."/>
            <person name="Gui Y."/>
            <person name="Lee K.H."/>
            <person name="Betenbaugh M.J."/>
            <person name="Quake S.R."/>
            <person name="Famili I."/>
            <person name="Palsson B.O."/>
            <person name="Wang J."/>
        </authorList>
    </citation>
    <scope>NUCLEOTIDE SEQUENCE [LARGE SCALE GENOMIC DNA]</scope>
    <source>
        <strain evidence="3">CHO K1 cell line</strain>
    </source>
</reference>
<feature type="compositionally biased region" description="Basic residues" evidence="1">
    <location>
        <begin position="1"/>
        <end position="11"/>
    </location>
</feature>
<dbReference type="Proteomes" id="UP000001075">
    <property type="component" value="Unassembled WGS sequence"/>
</dbReference>
<feature type="compositionally biased region" description="Polar residues" evidence="1">
    <location>
        <begin position="16"/>
        <end position="36"/>
    </location>
</feature>
<feature type="compositionally biased region" description="Basic residues" evidence="1">
    <location>
        <begin position="38"/>
        <end position="52"/>
    </location>
</feature>
<evidence type="ECO:0000256" key="1">
    <source>
        <dbReference type="SAM" id="MobiDB-lite"/>
    </source>
</evidence>
<evidence type="ECO:0000313" key="2">
    <source>
        <dbReference type="EMBL" id="EGW08543.1"/>
    </source>
</evidence>
<dbReference type="AlphaFoldDB" id="G3HNV6"/>
<feature type="region of interest" description="Disordered" evidence="1">
    <location>
        <begin position="1"/>
        <end position="81"/>
    </location>
</feature>
<protein>
    <submittedName>
        <fullName evidence="2">Ankyrin repeat domain-containing protein 7</fullName>
    </submittedName>
</protein>
<name>G3HNV6_CRIGR</name>
<dbReference type="PANTHER" id="PTHR24147:SF62">
    <property type="entry name" value="ANKYRIN REPEAT DOMAIN-CONTAINING PROTEIN 7"/>
    <property type="match status" value="1"/>
</dbReference>
<evidence type="ECO:0000313" key="3">
    <source>
        <dbReference type="Proteomes" id="UP000001075"/>
    </source>
</evidence>
<dbReference type="InParanoid" id="G3HNV6"/>
<organism evidence="2 3">
    <name type="scientific">Cricetulus griseus</name>
    <name type="common">Chinese hamster</name>
    <name type="synonym">Cricetulus barabensis griseus</name>
    <dbReference type="NCBI Taxonomy" id="10029"/>
    <lineage>
        <taxon>Eukaryota</taxon>
        <taxon>Metazoa</taxon>
        <taxon>Chordata</taxon>
        <taxon>Craniata</taxon>
        <taxon>Vertebrata</taxon>
        <taxon>Euteleostomi</taxon>
        <taxon>Mammalia</taxon>
        <taxon>Eutheria</taxon>
        <taxon>Euarchontoglires</taxon>
        <taxon>Glires</taxon>
        <taxon>Rodentia</taxon>
        <taxon>Myomorpha</taxon>
        <taxon>Muroidea</taxon>
        <taxon>Cricetidae</taxon>
        <taxon>Cricetinae</taxon>
        <taxon>Cricetulus</taxon>
    </lineage>
</organism>
<dbReference type="InterPro" id="IPR050657">
    <property type="entry name" value="Ankyrin_repeat_domain"/>
</dbReference>
<accession>G3HNV6</accession>
<dbReference type="STRING" id="10029.G3HNV6"/>
<dbReference type="GlyGen" id="G3HNV6">
    <property type="glycosylation" value="1 site"/>
</dbReference>